<evidence type="ECO:0000313" key="3">
    <source>
        <dbReference type="Proteomes" id="UP001558613"/>
    </source>
</evidence>
<reference evidence="2 3" key="1">
    <citation type="submission" date="2023-09" db="EMBL/GenBank/DDBJ databases">
        <authorList>
            <person name="Wang M."/>
        </authorList>
    </citation>
    <scope>NUCLEOTIDE SEQUENCE [LARGE SCALE GENOMIC DNA]</scope>
    <source>
        <strain evidence="2">GT-2023</strain>
        <tissue evidence="2">Liver</tissue>
    </source>
</reference>
<sequence length="106" mass="12128">MPDGNDISGRLDEQTCDPFLGHDPPVENHWAGERTDPTAFRPQRVIFNIVNFSKTKSLYRDGMSPVVKSTSRPKWIFRYHLLEFSHCRCSLKEAFNAFSLSLPSPS</sequence>
<gene>
    <name evidence="2" type="ORF">QQF64_032444</name>
</gene>
<dbReference type="EMBL" id="JAYMGO010000008">
    <property type="protein sequence ID" value="KAL1270155.1"/>
    <property type="molecule type" value="Genomic_DNA"/>
</dbReference>
<proteinExistence type="predicted"/>
<comment type="caution">
    <text evidence="2">The sequence shown here is derived from an EMBL/GenBank/DDBJ whole genome shotgun (WGS) entry which is preliminary data.</text>
</comment>
<evidence type="ECO:0000256" key="1">
    <source>
        <dbReference type="SAM" id="MobiDB-lite"/>
    </source>
</evidence>
<keyword evidence="3" id="KW-1185">Reference proteome</keyword>
<dbReference type="Proteomes" id="UP001558613">
    <property type="component" value="Unassembled WGS sequence"/>
</dbReference>
<name>A0ABR3MZT6_9TELE</name>
<protein>
    <submittedName>
        <fullName evidence="2">Uncharacterized protein</fullName>
    </submittedName>
</protein>
<evidence type="ECO:0000313" key="2">
    <source>
        <dbReference type="EMBL" id="KAL1270155.1"/>
    </source>
</evidence>
<feature type="region of interest" description="Disordered" evidence="1">
    <location>
        <begin position="1"/>
        <end position="34"/>
    </location>
</feature>
<accession>A0ABR3MZT6</accession>
<feature type="compositionally biased region" description="Basic and acidic residues" evidence="1">
    <location>
        <begin position="24"/>
        <end position="34"/>
    </location>
</feature>
<organism evidence="2 3">
    <name type="scientific">Cirrhinus molitorella</name>
    <name type="common">mud carp</name>
    <dbReference type="NCBI Taxonomy" id="172907"/>
    <lineage>
        <taxon>Eukaryota</taxon>
        <taxon>Metazoa</taxon>
        <taxon>Chordata</taxon>
        <taxon>Craniata</taxon>
        <taxon>Vertebrata</taxon>
        <taxon>Euteleostomi</taxon>
        <taxon>Actinopterygii</taxon>
        <taxon>Neopterygii</taxon>
        <taxon>Teleostei</taxon>
        <taxon>Ostariophysi</taxon>
        <taxon>Cypriniformes</taxon>
        <taxon>Cyprinidae</taxon>
        <taxon>Labeoninae</taxon>
        <taxon>Labeonini</taxon>
        <taxon>Cirrhinus</taxon>
    </lineage>
</organism>